<dbReference type="PANTHER" id="PTHR10609:SF27">
    <property type="entry name" value="CN HYDROLASE DOMAIN-CONTAINING PROTEIN-RELATED"/>
    <property type="match status" value="1"/>
</dbReference>
<organism evidence="4 5">
    <name type="scientific">Larinioides sclopetarius</name>
    <dbReference type="NCBI Taxonomy" id="280406"/>
    <lineage>
        <taxon>Eukaryota</taxon>
        <taxon>Metazoa</taxon>
        <taxon>Ecdysozoa</taxon>
        <taxon>Arthropoda</taxon>
        <taxon>Chelicerata</taxon>
        <taxon>Arachnida</taxon>
        <taxon>Araneae</taxon>
        <taxon>Araneomorphae</taxon>
        <taxon>Entelegynae</taxon>
        <taxon>Araneoidea</taxon>
        <taxon>Araneidae</taxon>
        <taxon>Larinioides</taxon>
    </lineage>
</organism>
<dbReference type="InterPro" id="IPR036526">
    <property type="entry name" value="C-N_Hydrolase_sf"/>
</dbReference>
<dbReference type="SUPFAM" id="SSF56317">
    <property type="entry name" value="Carbon-nitrogen hydrolase"/>
    <property type="match status" value="1"/>
</dbReference>
<evidence type="ECO:0000313" key="4">
    <source>
        <dbReference type="EMBL" id="CAL1295724.1"/>
    </source>
</evidence>
<feature type="domain" description="CN hydrolase" evidence="3">
    <location>
        <begin position="44"/>
        <end position="332"/>
    </location>
</feature>
<evidence type="ECO:0000256" key="2">
    <source>
        <dbReference type="ARBA" id="ARBA00022801"/>
    </source>
</evidence>
<comment type="caution">
    <text evidence="4">The sequence shown here is derived from an EMBL/GenBank/DDBJ whole genome shotgun (WGS) entry which is preliminary data.</text>
</comment>
<dbReference type="InterPro" id="IPR040154">
    <property type="entry name" value="Biotinidase/VNN"/>
</dbReference>
<protein>
    <recommendedName>
        <fullName evidence="3">CN hydrolase domain-containing protein</fullName>
    </recommendedName>
</protein>
<sequence>MHLRLLSRENTMHSSKKMTLNLQSFFLITLFLYASELNAKRTFYRAAVLELSQFTNTSYPTSQILEINLNLYDIAARTAARHGADILVFPESGLLPFEKPDRGWLLPFIEDIPDLKVAANPCSESAKFQDRPIIRKLSCLARHNNIYVVANTADYKKCDVKTRCDKDKTNSRDSNCTSCPEDGHFFYNTNVVFSRDGTLIAKYYKNHLYFEPEMNIPDHPENAYFDTEFGKFTTVICFDLMFKEAVEALDKPDILNVAYPTYWFDHTPMIFFATPYQQAWAMTNKVNLLAANGHHPPTGSLGSGIYSSDKGALIYTHNPDGHNKLLISNVPIFPNEGTDNTNNLDAMRFFIENGTAILQHGEEKRNFKKECDSTIIGTADPESGEYRCGRTDVDEYTFKKLHGEKGSVEVCSNKFCCSINYRADSMNEDFYFGVSGYPLNFYGEFSFGTESCLLVRCESVGGKPCRNYVLKSDTIFQSVEIKGNFSTKYILPFAVDSEIRLTDKDKWFFDHKSQIIYQNLDKKSPLLFFGLYGRIFDQDKDLYNQPDSARRISSTENWFMFVLMLCVILTFS</sequence>
<keyword evidence="2" id="KW-0378">Hydrolase</keyword>
<dbReference type="Gene3D" id="3.60.110.10">
    <property type="entry name" value="Carbon-nitrogen hydrolase"/>
    <property type="match status" value="1"/>
</dbReference>
<dbReference type="PANTHER" id="PTHR10609">
    <property type="entry name" value="BIOTINIDASE-RELATED"/>
    <property type="match status" value="1"/>
</dbReference>
<accession>A0AAV2BJB8</accession>
<evidence type="ECO:0000256" key="1">
    <source>
        <dbReference type="ARBA" id="ARBA00008225"/>
    </source>
</evidence>
<dbReference type="EMBL" id="CAXIEN010000378">
    <property type="protein sequence ID" value="CAL1295724.1"/>
    <property type="molecule type" value="Genomic_DNA"/>
</dbReference>
<evidence type="ECO:0000313" key="5">
    <source>
        <dbReference type="Proteomes" id="UP001497382"/>
    </source>
</evidence>
<dbReference type="PROSITE" id="PS50263">
    <property type="entry name" value="CN_HYDROLASE"/>
    <property type="match status" value="1"/>
</dbReference>
<keyword evidence="5" id="KW-1185">Reference proteome</keyword>
<comment type="similarity">
    <text evidence="1">Belongs to the carbon-nitrogen hydrolase superfamily. BTD/VNN family.</text>
</comment>
<gene>
    <name evidence="4" type="ORF">LARSCL_LOCUS19438</name>
</gene>
<dbReference type="Proteomes" id="UP001497382">
    <property type="component" value="Unassembled WGS sequence"/>
</dbReference>
<dbReference type="InterPro" id="IPR043957">
    <property type="entry name" value="Vanin_C"/>
</dbReference>
<dbReference type="InterPro" id="IPR003010">
    <property type="entry name" value="C-N_Hydrolase"/>
</dbReference>
<dbReference type="Pfam" id="PF00795">
    <property type="entry name" value="CN_hydrolase"/>
    <property type="match status" value="1"/>
</dbReference>
<dbReference type="GO" id="GO:0016787">
    <property type="term" value="F:hydrolase activity"/>
    <property type="evidence" value="ECO:0007669"/>
    <property type="project" value="UniProtKB-KW"/>
</dbReference>
<dbReference type="AlphaFoldDB" id="A0AAV2BJB8"/>
<reference evidence="4 5" key="1">
    <citation type="submission" date="2024-04" db="EMBL/GenBank/DDBJ databases">
        <authorList>
            <person name="Rising A."/>
            <person name="Reimegard J."/>
            <person name="Sonavane S."/>
            <person name="Akerstrom W."/>
            <person name="Nylinder S."/>
            <person name="Hedman E."/>
            <person name="Kallberg Y."/>
        </authorList>
    </citation>
    <scope>NUCLEOTIDE SEQUENCE [LARGE SCALE GENOMIC DNA]</scope>
</reference>
<proteinExistence type="inferred from homology"/>
<evidence type="ECO:0000259" key="3">
    <source>
        <dbReference type="PROSITE" id="PS50263"/>
    </source>
</evidence>
<name>A0AAV2BJB8_9ARAC</name>
<dbReference type="Pfam" id="PF19018">
    <property type="entry name" value="Vanin_C"/>
    <property type="match status" value="1"/>
</dbReference>